<dbReference type="AlphaFoldDB" id="A0A378QWX2"/>
<name>A0A378QWX2_9GAMM</name>
<dbReference type="RefSeq" id="WP_156892350.1">
    <property type="nucleotide sequence ID" value="NZ_UGQB01000004.1"/>
</dbReference>
<dbReference type="EMBL" id="UGQB01000004">
    <property type="protein sequence ID" value="STZ07278.1"/>
    <property type="molecule type" value="Genomic_DNA"/>
</dbReference>
<keyword evidence="2" id="KW-1185">Reference proteome</keyword>
<sequence length="57" mass="6408">MTKSLRAYGATTQNSELMSLWNGVGVADCRDESMSELVARLTACPNQPNTPRYRRLF</sequence>
<dbReference type="Proteomes" id="UP000254065">
    <property type="component" value="Unassembled WGS sequence"/>
</dbReference>
<evidence type="ECO:0000313" key="2">
    <source>
        <dbReference type="Proteomes" id="UP000254065"/>
    </source>
</evidence>
<organism evidence="1 2">
    <name type="scientific">Moraxella caprae</name>
    <dbReference type="NCBI Taxonomy" id="90240"/>
    <lineage>
        <taxon>Bacteria</taxon>
        <taxon>Pseudomonadati</taxon>
        <taxon>Pseudomonadota</taxon>
        <taxon>Gammaproteobacteria</taxon>
        <taxon>Moraxellales</taxon>
        <taxon>Moraxellaceae</taxon>
        <taxon>Moraxella</taxon>
    </lineage>
</organism>
<proteinExistence type="predicted"/>
<gene>
    <name evidence="1" type="ORF">NCTC12877_00241</name>
</gene>
<accession>A0A378QWX2</accession>
<dbReference type="STRING" id="1122244.GCA_000426885_00194"/>
<reference evidence="1 2" key="1">
    <citation type="submission" date="2018-06" db="EMBL/GenBank/DDBJ databases">
        <authorList>
            <consortium name="Pathogen Informatics"/>
            <person name="Doyle S."/>
        </authorList>
    </citation>
    <scope>NUCLEOTIDE SEQUENCE [LARGE SCALE GENOMIC DNA]</scope>
    <source>
        <strain evidence="1 2">NCTC12877</strain>
    </source>
</reference>
<protein>
    <submittedName>
        <fullName evidence="1">Uncharacterized protein</fullName>
    </submittedName>
</protein>
<evidence type="ECO:0000313" key="1">
    <source>
        <dbReference type="EMBL" id="STZ07278.1"/>
    </source>
</evidence>